<dbReference type="SUPFAM" id="SSF109854">
    <property type="entry name" value="DinB/YfiT-like putative metalloenzymes"/>
    <property type="match status" value="1"/>
</dbReference>
<name>A0ABV3ZH27_9BACT</name>
<dbReference type="InterPro" id="IPR024775">
    <property type="entry name" value="DinB-like"/>
</dbReference>
<dbReference type="EMBL" id="JAULBC010000002">
    <property type="protein sequence ID" value="MEX6687709.1"/>
    <property type="molecule type" value="Genomic_DNA"/>
</dbReference>
<dbReference type="Proteomes" id="UP001560573">
    <property type="component" value="Unassembled WGS sequence"/>
</dbReference>
<sequence>MSNSINSLALIINLNERLFLNTLEGFTEDLAKERISDHNNPVIWIATHTAWARFNMSMLLGKPITNPYAGMFENFRPYSESDQFPSLEKLKADWHNASEHVKGAIQNVTPEQLETDAQRGNPIGDSTNGGTLAFLVQHESYSIGQLAFLKKFYTKEAMKY</sequence>
<dbReference type="RefSeq" id="WP_369329114.1">
    <property type="nucleotide sequence ID" value="NZ_JAULBC010000002.1"/>
</dbReference>
<keyword evidence="3" id="KW-1185">Reference proteome</keyword>
<organism evidence="2 3">
    <name type="scientific">Danxiaibacter flavus</name>
    <dbReference type="NCBI Taxonomy" id="3049108"/>
    <lineage>
        <taxon>Bacteria</taxon>
        <taxon>Pseudomonadati</taxon>
        <taxon>Bacteroidota</taxon>
        <taxon>Chitinophagia</taxon>
        <taxon>Chitinophagales</taxon>
        <taxon>Chitinophagaceae</taxon>
        <taxon>Danxiaibacter</taxon>
    </lineage>
</organism>
<proteinExistence type="predicted"/>
<comment type="caution">
    <text evidence="2">The sequence shown here is derived from an EMBL/GenBank/DDBJ whole genome shotgun (WGS) entry which is preliminary data.</text>
</comment>
<dbReference type="InterPro" id="IPR034660">
    <property type="entry name" value="DinB/YfiT-like"/>
</dbReference>
<protein>
    <submittedName>
        <fullName evidence="2">DinB family protein</fullName>
    </submittedName>
</protein>
<evidence type="ECO:0000313" key="3">
    <source>
        <dbReference type="Proteomes" id="UP001560573"/>
    </source>
</evidence>
<reference evidence="2 3" key="1">
    <citation type="submission" date="2023-07" db="EMBL/GenBank/DDBJ databases">
        <authorList>
            <person name="Lian W.-H."/>
        </authorList>
    </citation>
    <scope>NUCLEOTIDE SEQUENCE [LARGE SCALE GENOMIC DNA]</scope>
    <source>
        <strain evidence="2 3">SYSU DXS3180</strain>
    </source>
</reference>
<gene>
    <name evidence="2" type="ORF">QTN47_09410</name>
</gene>
<dbReference type="Gene3D" id="1.20.120.450">
    <property type="entry name" value="dinb family like domain"/>
    <property type="match status" value="1"/>
</dbReference>
<accession>A0ABV3ZH27</accession>
<evidence type="ECO:0000313" key="2">
    <source>
        <dbReference type="EMBL" id="MEX6687709.1"/>
    </source>
</evidence>
<evidence type="ECO:0000259" key="1">
    <source>
        <dbReference type="Pfam" id="PF12867"/>
    </source>
</evidence>
<dbReference type="Pfam" id="PF12867">
    <property type="entry name" value="DinB_2"/>
    <property type="match status" value="1"/>
</dbReference>
<feature type="domain" description="DinB-like" evidence="1">
    <location>
        <begin position="16"/>
        <end position="141"/>
    </location>
</feature>